<dbReference type="EMBL" id="HG793127">
    <property type="protein sequence ID" value="CDK26351.1"/>
    <property type="molecule type" value="Genomic_DNA"/>
</dbReference>
<keyword evidence="3" id="KW-1185">Reference proteome</keyword>
<feature type="region of interest" description="Disordered" evidence="1">
    <location>
        <begin position="214"/>
        <end position="266"/>
    </location>
</feature>
<accession>W6MJA9</accession>
<name>W6MJA9_9ASCO</name>
<evidence type="ECO:0000313" key="2">
    <source>
        <dbReference type="EMBL" id="CDK26351.1"/>
    </source>
</evidence>
<dbReference type="GO" id="GO:0005634">
    <property type="term" value="C:nucleus"/>
    <property type="evidence" value="ECO:0007669"/>
    <property type="project" value="TreeGrafter"/>
</dbReference>
<dbReference type="AlphaFoldDB" id="W6MJA9"/>
<feature type="compositionally biased region" description="Basic and acidic residues" evidence="1">
    <location>
        <begin position="254"/>
        <end position="266"/>
    </location>
</feature>
<sequence length="352" mass="39705">MSSFADKLTTIQQDDDIDIDIDVDLPAVSVPPPHLQNVDPEPELTQTAEPALQEHSPEEIRGTAINLRGVDDLSTREVKLFIDHYIKPGYSFATKDQFARFDCRLEWINDTSLNAVFETEEAATEALSLLLQAQDLDLSNAENVERECKPFVRAAVGGSAPTEDPDVKLFARKATFADAKVKGAKQYSRYYLLHGEPEADQRIGKTKKNYYENYLNKKNGNSNSNSDTSSTDNYRSREARRSNSRWAGVEDLITGEKDTADERGNEKITLGDDDLFAGRTVTKLSRPLSQRLGEGRWQNDRYPGNGDDHGRDRDRRRNGRGNRGPRPPHRSEADEDDLFPSFRTRELSPGRD</sequence>
<proteinExistence type="predicted"/>
<dbReference type="Pfam" id="PF10309">
    <property type="entry name" value="NCBP3"/>
    <property type="match status" value="1"/>
</dbReference>
<reference evidence="2" key="2">
    <citation type="submission" date="2014-02" db="EMBL/GenBank/DDBJ databases">
        <title>Complete DNA sequence of /Kuraishia capsulata/ illustrates novel genomic features among budding yeasts (/Saccharomycotina/).</title>
        <authorList>
            <person name="Morales L."/>
            <person name="Noel B."/>
            <person name="Porcel B."/>
            <person name="Marcet-Houben M."/>
            <person name="Hullo M-F."/>
            <person name="Sacerdot C."/>
            <person name="Tekaia F."/>
            <person name="Leh-Louis V."/>
            <person name="Despons L."/>
            <person name="Khanna V."/>
            <person name="Aury J-M."/>
            <person name="Barbe V."/>
            <person name="Couloux A."/>
            <person name="Labadie K."/>
            <person name="Pelletier E."/>
            <person name="Souciet J-L."/>
            <person name="Boekhout T."/>
            <person name="Gabaldon T."/>
            <person name="Wincker P."/>
            <person name="Dujon B."/>
        </authorList>
    </citation>
    <scope>NUCLEOTIDE SEQUENCE</scope>
    <source>
        <strain evidence="2">CBS 1993</strain>
    </source>
</reference>
<dbReference type="PANTHER" id="PTHR16291">
    <property type="entry name" value="NUCLEAR CAP-BINDING PROTEIN SUBUNIT 3"/>
    <property type="match status" value="1"/>
</dbReference>
<evidence type="ECO:0000256" key="1">
    <source>
        <dbReference type="SAM" id="MobiDB-lite"/>
    </source>
</evidence>
<organism evidence="2 3">
    <name type="scientific">Kuraishia capsulata CBS 1993</name>
    <dbReference type="NCBI Taxonomy" id="1382522"/>
    <lineage>
        <taxon>Eukaryota</taxon>
        <taxon>Fungi</taxon>
        <taxon>Dikarya</taxon>
        <taxon>Ascomycota</taxon>
        <taxon>Saccharomycotina</taxon>
        <taxon>Pichiomycetes</taxon>
        <taxon>Pichiales</taxon>
        <taxon>Pichiaceae</taxon>
        <taxon>Kuraishia</taxon>
    </lineage>
</organism>
<reference evidence="2" key="1">
    <citation type="submission" date="2013-12" db="EMBL/GenBank/DDBJ databases">
        <authorList>
            <person name="Genoscope - CEA"/>
        </authorList>
    </citation>
    <scope>NUCLEOTIDE SEQUENCE</scope>
    <source>
        <strain evidence="2">CBS 1993</strain>
    </source>
</reference>
<feature type="region of interest" description="Disordered" evidence="1">
    <location>
        <begin position="286"/>
        <end position="352"/>
    </location>
</feature>
<dbReference type="Proteomes" id="UP000019384">
    <property type="component" value="Unassembled WGS sequence"/>
</dbReference>
<feature type="region of interest" description="Disordered" evidence="1">
    <location>
        <begin position="36"/>
        <end position="56"/>
    </location>
</feature>
<protein>
    <submittedName>
        <fullName evidence="2">Uncharacterized protein</fullName>
    </submittedName>
</protein>
<feature type="compositionally biased region" description="Basic and acidic residues" evidence="1">
    <location>
        <begin position="343"/>
        <end position="352"/>
    </location>
</feature>
<gene>
    <name evidence="2" type="ORF">KUCA_T00002323001</name>
</gene>
<dbReference type="InterPro" id="IPR019416">
    <property type="entry name" value="NCBP3"/>
</dbReference>
<dbReference type="GO" id="GO:0000340">
    <property type="term" value="F:RNA 7-methylguanosine cap binding"/>
    <property type="evidence" value="ECO:0007669"/>
    <property type="project" value="InterPro"/>
</dbReference>
<dbReference type="GO" id="GO:0003729">
    <property type="term" value="F:mRNA binding"/>
    <property type="evidence" value="ECO:0007669"/>
    <property type="project" value="InterPro"/>
</dbReference>
<dbReference type="HOGENOM" id="CLU_787692_0_0_1"/>
<feature type="compositionally biased region" description="Basic and acidic residues" evidence="1">
    <location>
        <begin position="306"/>
        <end position="315"/>
    </location>
</feature>
<feature type="compositionally biased region" description="Low complexity" evidence="1">
    <location>
        <begin position="214"/>
        <end position="233"/>
    </location>
</feature>
<dbReference type="OrthoDB" id="422106at2759"/>
<dbReference type="GeneID" id="34519745"/>
<dbReference type="PANTHER" id="PTHR16291:SF0">
    <property type="entry name" value="NUCLEAR CAP-BINDING PROTEIN SUBUNIT 3"/>
    <property type="match status" value="1"/>
</dbReference>
<evidence type="ECO:0000313" key="3">
    <source>
        <dbReference type="Proteomes" id="UP000019384"/>
    </source>
</evidence>
<dbReference type="RefSeq" id="XP_022458357.1">
    <property type="nucleotide sequence ID" value="XM_022602564.1"/>
</dbReference>
<dbReference type="STRING" id="1382522.W6MJA9"/>